<feature type="domain" description="SPOR" evidence="2">
    <location>
        <begin position="303"/>
        <end position="382"/>
    </location>
</feature>
<feature type="transmembrane region" description="Helical" evidence="1">
    <location>
        <begin position="189"/>
        <end position="208"/>
    </location>
</feature>
<evidence type="ECO:0000313" key="3">
    <source>
        <dbReference type="EMBL" id="RCH56613.1"/>
    </source>
</evidence>
<dbReference type="InterPro" id="IPR040495">
    <property type="entry name" value="HU-CCDC81_bac_1"/>
</dbReference>
<dbReference type="InterPro" id="IPR007730">
    <property type="entry name" value="SPOR-like_dom"/>
</dbReference>
<sequence>MDLSYYLSEILEQRGEVNVPGLGRFAKVRVAGYFNEAEEKFYPPRNEVQFNTKAVDVNDDTLANYIAGKKDISPTSAKFFVSQYVTTVLQDAAIKEVQVGELGWLGNDGLALAFRSKIADPAYFGLPVVEVHKVDKLPIEPEPIPELSMTIASENKPEPSSEITEIHVQNDTFEEEEADEEKRGLNVKLIAMIIAGIIVLATVGLYIYDPSIFGNQQKRKPLVPITSTSSPAIADTTTNLNTTTDTAANAAPAMTDTAKNSATQNQVNQPAVPQVPLDLDAPTQKIVIDQAVKAATAQNTDELPWQSTWAIIGGTFSKQEQAEDAADEFKARSIDAQVIGDKKGRKKFVVIGTYPSQTEAANALKELKKSRKTRKDIYIKEFKK</sequence>
<organism evidence="3 4">
    <name type="scientific">Mucilaginibacter hurinus</name>
    <dbReference type="NCBI Taxonomy" id="2201324"/>
    <lineage>
        <taxon>Bacteria</taxon>
        <taxon>Pseudomonadati</taxon>
        <taxon>Bacteroidota</taxon>
        <taxon>Sphingobacteriia</taxon>
        <taxon>Sphingobacteriales</taxon>
        <taxon>Sphingobacteriaceae</taxon>
        <taxon>Mucilaginibacter</taxon>
    </lineage>
</organism>
<evidence type="ECO:0000256" key="1">
    <source>
        <dbReference type="SAM" id="Phobius"/>
    </source>
</evidence>
<dbReference type="GO" id="GO:0042834">
    <property type="term" value="F:peptidoglycan binding"/>
    <property type="evidence" value="ECO:0007669"/>
    <property type="project" value="InterPro"/>
</dbReference>
<protein>
    <recommendedName>
        <fullName evidence="2">SPOR domain-containing protein</fullName>
    </recommendedName>
</protein>
<keyword evidence="4" id="KW-1185">Reference proteome</keyword>
<dbReference type="InterPro" id="IPR036680">
    <property type="entry name" value="SPOR-like_sf"/>
</dbReference>
<keyword evidence="1" id="KW-1133">Transmembrane helix</keyword>
<accession>A0A367GVC1</accession>
<proteinExistence type="predicted"/>
<dbReference type="RefSeq" id="WP_114003510.1">
    <property type="nucleotide sequence ID" value="NZ_QGDC01000001.1"/>
</dbReference>
<evidence type="ECO:0000259" key="2">
    <source>
        <dbReference type="PROSITE" id="PS51724"/>
    </source>
</evidence>
<keyword evidence="1" id="KW-0472">Membrane</keyword>
<reference evidence="3 4" key="1">
    <citation type="submission" date="2018-05" db="EMBL/GenBank/DDBJ databases">
        <title>Mucilaginibacter hurinus sp. nov., isolated from briquette warehouse soil.</title>
        <authorList>
            <person name="Choi L."/>
        </authorList>
    </citation>
    <scope>NUCLEOTIDE SEQUENCE [LARGE SCALE GENOMIC DNA]</scope>
    <source>
        <strain evidence="3 4">ZR32</strain>
    </source>
</reference>
<dbReference type="Proteomes" id="UP000253209">
    <property type="component" value="Unassembled WGS sequence"/>
</dbReference>
<keyword evidence="1" id="KW-0812">Transmembrane</keyword>
<name>A0A367GVC1_9SPHI</name>
<comment type="caution">
    <text evidence="3">The sequence shown here is derived from an EMBL/GenBank/DDBJ whole genome shotgun (WGS) entry which is preliminary data.</text>
</comment>
<dbReference type="PROSITE" id="PS51724">
    <property type="entry name" value="SPOR"/>
    <property type="match status" value="1"/>
</dbReference>
<dbReference type="AlphaFoldDB" id="A0A367GVC1"/>
<gene>
    <name evidence="3" type="ORF">DJ568_01775</name>
</gene>
<dbReference type="Gene3D" id="3.30.70.1070">
    <property type="entry name" value="Sporulation related repeat"/>
    <property type="match status" value="1"/>
</dbReference>
<dbReference type="EMBL" id="QGDC01000001">
    <property type="protein sequence ID" value="RCH56613.1"/>
    <property type="molecule type" value="Genomic_DNA"/>
</dbReference>
<dbReference type="SUPFAM" id="SSF110997">
    <property type="entry name" value="Sporulation related repeat"/>
    <property type="match status" value="1"/>
</dbReference>
<evidence type="ECO:0000313" key="4">
    <source>
        <dbReference type="Proteomes" id="UP000253209"/>
    </source>
</evidence>
<dbReference type="OrthoDB" id="653949at2"/>
<dbReference type="Pfam" id="PF18174">
    <property type="entry name" value="HU-CCDC81_bac_1"/>
    <property type="match status" value="1"/>
</dbReference>
<dbReference type="Pfam" id="PF05036">
    <property type="entry name" value="SPOR"/>
    <property type="match status" value="1"/>
</dbReference>